<keyword evidence="3" id="KW-0731">Sigma factor</keyword>
<dbReference type="GO" id="GO:0006352">
    <property type="term" value="P:DNA-templated transcription initiation"/>
    <property type="evidence" value="ECO:0007669"/>
    <property type="project" value="InterPro"/>
</dbReference>
<dbReference type="NCBIfam" id="TIGR02937">
    <property type="entry name" value="sigma70-ECF"/>
    <property type="match status" value="1"/>
</dbReference>
<dbReference type="PANTHER" id="PTHR43133:SF8">
    <property type="entry name" value="RNA POLYMERASE SIGMA FACTOR HI_1459-RELATED"/>
    <property type="match status" value="1"/>
</dbReference>
<dbReference type="GO" id="GO:0016987">
    <property type="term" value="F:sigma factor activity"/>
    <property type="evidence" value="ECO:0007669"/>
    <property type="project" value="UniProtKB-KW"/>
</dbReference>
<evidence type="ECO:0000256" key="2">
    <source>
        <dbReference type="ARBA" id="ARBA00023015"/>
    </source>
</evidence>
<proteinExistence type="inferred from homology"/>
<dbReference type="EMBL" id="VFOW01000001">
    <property type="protein sequence ID" value="TQL75805.1"/>
    <property type="molecule type" value="Genomic_DNA"/>
</dbReference>
<accession>A0A543ATG8</accession>
<evidence type="ECO:0000259" key="6">
    <source>
        <dbReference type="Pfam" id="PF04542"/>
    </source>
</evidence>
<comment type="similarity">
    <text evidence="1">Belongs to the sigma-70 factor family. ECF subfamily.</text>
</comment>
<dbReference type="InterPro" id="IPR007627">
    <property type="entry name" value="RNA_pol_sigma70_r2"/>
</dbReference>
<keyword evidence="8" id="KW-1185">Reference proteome</keyword>
<evidence type="ECO:0000256" key="3">
    <source>
        <dbReference type="ARBA" id="ARBA00023082"/>
    </source>
</evidence>
<dbReference type="Pfam" id="PF04542">
    <property type="entry name" value="Sigma70_r2"/>
    <property type="match status" value="1"/>
</dbReference>
<dbReference type="InParanoid" id="A0A543ATG8"/>
<dbReference type="RefSeq" id="WP_142036250.1">
    <property type="nucleotide sequence ID" value="NZ_JBHTGS010000001.1"/>
</dbReference>
<dbReference type="InterPro" id="IPR036388">
    <property type="entry name" value="WH-like_DNA-bd_sf"/>
</dbReference>
<dbReference type="AlphaFoldDB" id="A0A543ATG8"/>
<dbReference type="Proteomes" id="UP000317043">
    <property type="component" value="Unassembled WGS sequence"/>
</dbReference>
<evidence type="ECO:0000256" key="1">
    <source>
        <dbReference type="ARBA" id="ARBA00010641"/>
    </source>
</evidence>
<organism evidence="7 8">
    <name type="scientific">Stackebrandtia endophytica</name>
    <dbReference type="NCBI Taxonomy" id="1496996"/>
    <lineage>
        <taxon>Bacteria</taxon>
        <taxon>Bacillati</taxon>
        <taxon>Actinomycetota</taxon>
        <taxon>Actinomycetes</taxon>
        <taxon>Glycomycetales</taxon>
        <taxon>Glycomycetaceae</taxon>
        <taxon>Stackebrandtia</taxon>
    </lineage>
</organism>
<dbReference type="PANTHER" id="PTHR43133">
    <property type="entry name" value="RNA POLYMERASE ECF-TYPE SIGMA FACTO"/>
    <property type="match status" value="1"/>
</dbReference>
<dbReference type="SUPFAM" id="SSF88659">
    <property type="entry name" value="Sigma3 and sigma4 domains of RNA polymerase sigma factors"/>
    <property type="match status" value="1"/>
</dbReference>
<dbReference type="InterPro" id="IPR039425">
    <property type="entry name" value="RNA_pol_sigma-70-like"/>
</dbReference>
<reference evidence="7 8" key="1">
    <citation type="submission" date="2019-06" db="EMBL/GenBank/DDBJ databases">
        <title>Sequencing the genomes of 1000 actinobacteria strains.</title>
        <authorList>
            <person name="Klenk H.-P."/>
        </authorList>
    </citation>
    <scope>NUCLEOTIDE SEQUENCE [LARGE SCALE GENOMIC DNA]</scope>
    <source>
        <strain evidence="7 8">DSM 45928</strain>
    </source>
</reference>
<evidence type="ECO:0000256" key="5">
    <source>
        <dbReference type="ARBA" id="ARBA00023163"/>
    </source>
</evidence>
<dbReference type="OrthoDB" id="265863at2"/>
<protein>
    <submittedName>
        <fullName evidence="7">RNA polymerase sigma factor (Sigma-70 family)</fullName>
    </submittedName>
</protein>
<dbReference type="InterPro" id="IPR014284">
    <property type="entry name" value="RNA_pol_sigma-70_dom"/>
</dbReference>
<evidence type="ECO:0000313" key="7">
    <source>
        <dbReference type="EMBL" id="TQL75805.1"/>
    </source>
</evidence>
<dbReference type="Gene3D" id="1.10.1740.10">
    <property type="match status" value="1"/>
</dbReference>
<evidence type="ECO:0000313" key="8">
    <source>
        <dbReference type="Proteomes" id="UP000317043"/>
    </source>
</evidence>
<dbReference type="SUPFAM" id="SSF88946">
    <property type="entry name" value="Sigma2 domain of RNA polymerase sigma factors"/>
    <property type="match status" value="1"/>
</dbReference>
<keyword evidence="2" id="KW-0805">Transcription regulation</keyword>
<dbReference type="GO" id="GO:0003677">
    <property type="term" value="F:DNA binding"/>
    <property type="evidence" value="ECO:0007669"/>
    <property type="project" value="UniProtKB-KW"/>
</dbReference>
<gene>
    <name evidence="7" type="ORF">FB566_1320</name>
</gene>
<dbReference type="Gene3D" id="1.10.10.10">
    <property type="entry name" value="Winged helix-like DNA-binding domain superfamily/Winged helix DNA-binding domain"/>
    <property type="match status" value="1"/>
</dbReference>
<comment type="caution">
    <text evidence="7">The sequence shown here is derived from an EMBL/GenBank/DDBJ whole genome shotgun (WGS) entry which is preliminary data.</text>
</comment>
<dbReference type="InterPro" id="IPR013325">
    <property type="entry name" value="RNA_pol_sigma_r2"/>
</dbReference>
<keyword evidence="4" id="KW-0238">DNA-binding</keyword>
<evidence type="ECO:0000256" key="4">
    <source>
        <dbReference type="ARBA" id="ARBA00023125"/>
    </source>
</evidence>
<sequence>MTVESEDSQDVLVGNAKSYADALREAREGVPHAMDDLVAEFSPMLWRVARRQGLDRSEAEDVVQNTWLALVRGLSTLENPDALPGWLVTTAKREAWRVRSKLRREQPVEQWDELADGTVDIDYDVIERLGMAPHYKSLWKAVGRLPTRCRDLLSVIAATDRPNYAQVARALGMPRGSIGPSRGRCLNQLRDMLQSDPEWTK</sequence>
<dbReference type="InterPro" id="IPR013324">
    <property type="entry name" value="RNA_pol_sigma_r3/r4-like"/>
</dbReference>
<feature type="domain" description="RNA polymerase sigma-70 region 2" evidence="6">
    <location>
        <begin position="37"/>
        <end position="104"/>
    </location>
</feature>
<name>A0A543ATG8_9ACTN</name>
<keyword evidence="5" id="KW-0804">Transcription</keyword>